<proteinExistence type="predicted"/>
<reference evidence="9" key="2">
    <citation type="journal article" date="2017" name="J. Anim. Genet.">
        <title>Multiple reference genome sequences of hot pepper reveal the massive evolution of plant disease resistance genes by retroduplication.</title>
        <authorList>
            <person name="Kim S."/>
            <person name="Park J."/>
            <person name="Yeom S.-I."/>
            <person name="Kim Y.-M."/>
            <person name="Seo E."/>
            <person name="Kim K.-T."/>
            <person name="Kim M.-S."/>
            <person name="Lee J.M."/>
            <person name="Cheong K."/>
            <person name="Shin H.-S."/>
            <person name="Kim S.-B."/>
            <person name="Han K."/>
            <person name="Lee J."/>
            <person name="Park M."/>
            <person name="Lee H.-A."/>
            <person name="Lee H.-Y."/>
            <person name="Lee Y."/>
            <person name="Oh S."/>
            <person name="Lee J.H."/>
            <person name="Choi E."/>
            <person name="Choi E."/>
            <person name="Lee S.E."/>
            <person name="Jeon J."/>
            <person name="Kim H."/>
            <person name="Choi G."/>
            <person name="Song H."/>
            <person name="Lee J."/>
            <person name="Lee S.-C."/>
            <person name="Kwon J.-K."/>
            <person name="Lee H.-Y."/>
            <person name="Koo N."/>
            <person name="Hong Y."/>
            <person name="Kim R.W."/>
            <person name="Kang W.-H."/>
            <person name="Huh J.H."/>
            <person name="Kang B.-C."/>
            <person name="Yang T.-J."/>
            <person name="Lee Y.-H."/>
            <person name="Bennetzen J.L."/>
            <person name="Choi D."/>
        </authorList>
    </citation>
    <scope>NUCLEOTIDE SEQUENCE [LARGE SCALE GENOMIC DNA]</scope>
    <source>
        <strain evidence="9">cv. PBC81</strain>
    </source>
</reference>
<sequence length="323" mass="35987">MSGGRILTAAELQQLDHDYPMNMHAREMCGLGTYFEEPLDDDVPTDDDRPMPDSDVKENSDDDYSYDDSDEGAPNLNSFLWMGFSREGKMMGSSTIVGWVSNDSSSTMKRYYLGGQSPSEVVSDQGNLELVNIISSIVEENSRIYMALQLNTKMSSNRLIYSLSPIGCLPYPNNYKLSEYCQHISTLLDYNSEVGVPPITDLLLKIDKIHSRMHRYLDNFQNTLSTCLKKFVDAQVSLAVIACLVDKCETEEDPVSGFASDLDDDNSNSTDNFEIPPAMLEHSVGISLNSIEFTALMVFAGCKCDIDTTMGTDNVDEKVRGRK</sequence>
<evidence type="ECO:0000313" key="8">
    <source>
        <dbReference type="EMBL" id="PHT30637.1"/>
    </source>
</evidence>
<feature type="region of interest" description="Disordered" evidence="6">
    <location>
        <begin position="35"/>
        <end position="71"/>
    </location>
</feature>
<feature type="compositionally biased region" description="Acidic residues" evidence="6">
    <location>
        <begin position="60"/>
        <end position="71"/>
    </location>
</feature>
<dbReference type="PANTHER" id="PTHR23130">
    <property type="entry name" value="CYTOCHROME B561 AND DOMON DOMAIN-CONTAINING PROTEIN"/>
    <property type="match status" value="1"/>
</dbReference>
<keyword evidence="3" id="KW-0732">Signal</keyword>
<keyword evidence="9" id="KW-1185">Reference proteome</keyword>
<dbReference type="OrthoDB" id="19261at2759"/>
<evidence type="ECO:0000256" key="3">
    <source>
        <dbReference type="ARBA" id="ARBA00022729"/>
    </source>
</evidence>
<evidence type="ECO:0000256" key="6">
    <source>
        <dbReference type="SAM" id="MobiDB-lite"/>
    </source>
</evidence>
<accession>A0A2G2VCE3</accession>
<evidence type="ECO:0000259" key="7">
    <source>
        <dbReference type="PROSITE" id="PS50836"/>
    </source>
</evidence>
<keyword evidence="5" id="KW-0472">Membrane</keyword>
<dbReference type="AlphaFoldDB" id="A0A2G2VCE3"/>
<dbReference type="EMBL" id="MLFT02000029">
    <property type="protein sequence ID" value="PHT30637.1"/>
    <property type="molecule type" value="Genomic_DNA"/>
</dbReference>
<evidence type="ECO:0000313" key="9">
    <source>
        <dbReference type="Proteomes" id="UP000224567"/>
    </source>
</evidence>
<keyword evidence="4" id="KW-0249">Electron transport</keyword>
<dbReference type="STRING" id="33114.A0A2G2VCE3"/>
<dbReference type="InterPro" id="IPR005018">
    <property type="entry name" value="DOMON_domain"/>
</dbReference>
<comment type="subcellular location">
    <subcellularLocation>
        <location evidence="1">Membrane</location>
    </subcellularLocation>
</comment>
<evidence type="ECO:0000256" key="2">
    <source>
        <dbReference type="ARBA" id="ARBA00022448"/>
    </source>
</evidence>
<evidence type="ECO:0000256" key="5">
    <source>
        <dbReference type="ARBA" id="ARBA00023136"/>
    </source>
</evidence>
<feature type="compositionally biased region" description="Basic and acidic residues" evidence="6">
    <location>
        <begin position="46"/>
        <end position="59"/>
    </location>
</feature>
<evidence type="ECO:0000256" key="4">
    <source>
        <dbReference type="ARBA" id="ARBA00022982"/>
    </source>
</evidence>
<dbReference type="Proteomes" id="UP000224567">
    <property type="component" value="Unassembled WGS sequence"/>
</dbReference>
<feature type="domain" description="DOMON" evidence="7">
    <location>
        <begin position="47"/>
        <end position="167"/>
    </location>
</feature>
<keyword evidence="2" id="KW-0813">Transport</keyword>
<comment type="caution">
    <text evidence="8">The sequence shown here is derived from an EMBL/GenBank/DDBJ whole genome shotgun (WGS) entry which is preliminary data.</text>
</comment>
<dbReference type="PROSITE" id="PS50836">
    <property type="entry name" value="DOMON"/>
    <property type="match status" value="1"/>
</dbReference>
<dbReference type="PANTHER" id="PTHR23130:SF170">
    <property type="entry name" value="CYTOCHROME B561 AND DOMON DOMAIN-CONTAINING PROTEIN"/>
    <property type="match status" value="1"/>
</dbReference>
<gene>
    <name evidence="8" type="ORF">CQW23_29767</name>
</gene>
<protein>
    <recommendedName>
        <fullName evidence="7">DOMON domain-containing protein</fullName>
    </recommendedName>
</protein>
<organism evidence="8 9">
    <name type="scientific">Capsicum baccatum</name>
    <name type="common">Peruvian pepper</name>
    <dbReference type="NCBI Taxonomy" id="33114"/>
    <lineage>
        <taxon>Eukaryota</taxon>
        <taxon>Viridiplantae</taxon>
        <taxon>Streptophyta</taxon>
        <taxon>Embryophyta</taxon>
        <taxon>Tracheophyta</taxon>
        <taxon>Spermatophyta</taxon>
        <taxon>Magnoliopsida</taxon>
        <taxon>eudicotyledons</taxon>
        <taxon>Gunneridae</taxon>
        <taxon>Pentapetalae</taxon>
        <taxon>asterids</taxon>
        <taxon>lamiids</taxon>
        <taxon>Solanales</taxon>
        <taxon>Solanaceae</taxon>
        <taxon>Solanoideae</taxon>
        <taxon>Capsiceae</taxon>
        <taxon>Capsicum</taxon>
    </lineage>
</organism>
<evidence type="ECO:0000256" key="1">
    <source>
        <dbReference type="ARBA" id="ARBA00004370"/>
    </source>
</evidence>
<dbReference type="GO" id="GO:0016020">
    <property type="term" value="C:membrane"/>
    <property type="evidence" value="ECO:0007669"/>
    <property type="project" value="UniProtKB-SubCell"/>
</dbReference>
<reference evidence="8 9" key="1">
    <citation type="journal article" date="2017" name="Genome Biol.">
        <title>New reference genome sequences of hot pepper reveal the massive evolution of plant disease-resistance genes by retroduplication.</title>
        <authorList>
            <person name="Kim S."/>
            <person name="Park J."/>
            <person name="Yeom S.I."/>
            <person name="Kim Y.M."/>
            <person name="Seo E."/>
            <person name="Kim K.T."/>
            <person name="Kim M.S."/>
            <person name="Lee J.M."/>
            <person name="Cheong K."/>
            <person name="Shin H.S."/>
            <person name="Kim S.B."/>
            <person name="Han K."/>
            <person name="Lee J."/>
            <person name="Park M."/>
            <person name="Lee H.A."/>
            <person name="Lee H.Y."/>
            <person name="Lee Y."/>
            <person name="Oh S."/>
            <person name="Lee J.H."/>
            <person name="Choi E."/>
            <person name="Choi E."/>
            <person name="Lee S.E."/>
            <person name="Jeon J."/>
            <person name="Kim H."/>
            <person name="Choi G."/>
            <person name="Song H."/>
            <person name="Lee J."/>
            <person name="Lee S.C."/>
            <person name="Kwon J.K."/>
            <person name="Lee H.Y."/>
            <person name="Koo N."/>
            <person name="Hong Y."/>
            <person name="Kim R.W."/>
            <person name="Kang W.H."/>
            <person name="Huh J.H."/>
            <person name="Kang B.C."/>
            <person name="Yang T.J."/>
            <person name="Lee Y.H."/>
            <person name="Bennetzen J.L."/>
            <person name="Choi D."/>
        </authorList>
    </citation>
    <scope>NUCLEOTIDE SEQUENCE [LARGE SCALE GENOMIC DNA]</scope>
    <source>
        <strain evidence="9">cv. PBC81</strain>
    </source>
</reference>
<name>A0A2G2VCE3_CAPBA</name>